<reference evidence="2 3" key="1">
    <citation type="journal article" date="2009" name="Stand. Genomic Sci.">
        <title>Complete genome sequence of Anaerococcus prevotii type strain (PC1).</title>
        <authorList>
            <person name="Labutti K."/>
            <person name="Pukall R."/>
            <person name="Steenblock K."/>
            <person name="Glavina Del Rio T."/>
            <person name="Tice H."/>
            <person name="Copeland A."/>
            <person name="Cheng J.F."/>
            <person name="Lucas S."/>
            <person name="Chen F."/>
            <person name="Nolan M."/>
            <person name="Bruce D."/>
            <person name="Goodwin L."/>
            <person name="Pitluck S."/>
            <person name="Ivanova N."/>
            <person name="Mavromatis K."/>
            <person name="Ovchinnikova G."/>
            <person name="Pati A."/>
            <person name="Chen A."/>
            <person name="Palaniappan K."/>
            <person name="Land M."/>
            <person name="Hauser L."/>
            <person name="Chang Y.J."/>
            <person name="Jeffries C.D."/>
            <person name="Chain P."/>
            <person name="Saunders E."/>
            <person name="Brettin T."/>
            <person name="Detter J.C."/>
            <person name="Han C."/>
            <person name="Goker M."/>
            <person name="Bristow J."/>
            <person name="Eisen J.A."/>
            <person name="Markowitz V."/>
            <person name="Hugenholtz P."/>
            <person name="Kyrpides N.C."/>
            <person name="Klenk H.P."/>
            <person name="Lapidus A."/>
        </authorList>
    </citation>
    <scope>NUCLEOTIDE SEQUENCE [LARGE SCALE GENOMIC DNA]</scope>
    <source>
        <strain evidence="3">ATCC 9321 / DSM 20548 / JCM 6508 / NCTC 11806 / PC1</strain>
    </source>
</reference>
<evidence type="ECO:0000313" key="2">
    <source>
        <dbReference type="EMBL" id="ACV28066.1"/>
    </source>
</evidence>
<gene>
    <name evidence="2" type="ordered locus">Apre_0011</name>
</gene>
<dbReference type="RefSeq" id="WP_012803485.1">
    <property type="nucleotide sequence ID" value="NC_013171.1"/>
</dbReference>
<evidence type="ECO:0000313" key="3">
    <source>
        <dbReference type="Proteomes" id="UP000002294"/>
    </source>
</evidence>
<dbReference type="InterPro" id="IPR011051">
    <property type="entry name" value="RmlC_Cupin_sf"/>
</dbReference>
<dbReference type="STRING" id="525919.Apre_0011"/>
<dbReference type="HOGENOM" id="CLU_147397_1_1_9"/>
<proteinExistence type="predicted"/>
<dbReference type="InterPro" id="IPR008579">
    <property type="entry name" value="UGlyAH_Cupin_dom"/>
</dbReference>
<dbReference type="Proteomes" id="UP000002294">
    <property type="component" value="Chromosome"/>
</dbReference>
<dbReference type="SUPFAM" id="SSF51182">
    <property type="entry name" value="RmlC-like cupins"/>
    <property type="match status" value="1"/>
</dbReference>
<dbReference type="Pfam" id="PF05899">
    <property type="entry name" value="Cupin_3"/>
    <property type="match status" value="1"/>
</dbReference>
<keyword evidence="3" id="KW-1185">Reference proteome</keyword>
<dbReference type="EMBL" id="CP001708">
    <property type="protein sequence ID" value="ACV28066.1"/>
    <property type="molecule type" value="Genomic_DNA"/>
</dbReference>
<dbReference type="eggNOG" id="COG1917">
    <property type="taxonomic scope" value="Bacteria"/>
</dbReference>
<feature type="domain" description="(S)-ureidoglycine aminohydrolase cupin" evidence="1">
    <location>
        <begin position="44"/>
        <end position="82"/>
    </location>
</feature>
<name>C7RF05_ANAPD</name>
<dbReference type="AlphaFoldDB" id="C7RF05"/>
<dbReference type="Gene3D" id="2.60.120.10">
    <property type="entry name" value="Jelly Rolls"/>
    <property type="match status" value="1"/>
</dbReference>
<accession>C7RF05</accession>
<protein>
    <submittedName>
        <fullName evidence="2">Cupin 2 conserved barrel domain protein</fullName>
    </submittedName>
</protein>
<dbReference type="KEGG" id="apr:Apre_0011"/>
<dbReference type="OrthoDB" id="1697750at2"/>
<evidence type="ECO:0000259" key="1">
    <source>
        <dbReference type="Pfam" id="PF05899"/>
    </source>
</evidence>
<dbReference type="InterPro" id="IPR014710">
    <property type="entry name" value="RmlC-like_jellyroll"/>
</dbReference>
<organism evidence="2 3">
    <name type="scientific">Anaerococcus prevotii (strain ATCC 9321 / DSM 20548 / JCM 6508 / NCTC 11806 / PC1)</name>
    <name type="common">Peptostreptococcus prevotii</name>
    <name type="synonym">Peptococcus prevotii</name>
    <dbReference type="NCBI Taxonomy" id="525919"/>
    <lineage>
        <taxon>Bacteria</taxon>
        <taxon>Bacillati</taxon>
        <taxon>Bacillota</taxon>
        <taxon>Tissierellia</taxon>
        <taxon>Tissierellales</taxon>
        <taxon>Peptoniphilaceae</taxon>
        <taxon>Anaerococcus</taxon>
    </lineage>
</organism>
<sequence length="99" mass="11782">MEVFNLFDHIRFSDLEEVEEGIFENEKVRALRTMSLNQVTDFMIQDEDEFVILMDGFASIETESEIVRMKKGDFLFIPKGLRHRVIDQDKALWFCLFVK</sequence>